<dbReference type="Pfam" id="PF01155">
    <property type="entry name" value="HypA"/>
    <property type="match status" value="1"/>
</dbReference>
<dbReference type="PIRSF" id="PIRSF004761">
    <property type="entry name" value="Hydrgn_mat_HypA"/>
    <property type="match status" value="1"/>
</dbReference>
<organism evidence="6 7">
    <name type="scientific">Bisgaard Taxon 45</name>
    <dbReference type="NCBI Taxonomy" id="304289"/>
    <lineage>
        <taxon>Bacteria</taxon>
        <taxon>Pseudomonadati</taxon>
        <taxon>Pseudomonadota</taxon>
        <taxon>Gammaproteobacteria</taxon>
        <taxon>Pasteurellales</taxon>
        <taxon>Pasteurellaceae</taxon>
    </lineage>
</organism>
<proteinExistence type="inferred from homology"/>
<evidence type="ECO:0000313" key="7">
    <source>
        <dbReference type="Proteomes" id="UP001224083"/>
    </source>
</evidence>
<reference evidence="6 7" key="1">
    <citation type="submission" date="2022-12" db="EMBL/GenBank/DDBJ databases">
        <title>Genome sequence of Pasteurellaceae Bisgaard Taxon 45.</title>
        <authorList>
            <person name="Foggin C."/>
            <person name="Rosen L.E."/>
            <person name="Henton M."/>
            <person name="Buys A."/>
            <person name="Floyd T."/>
            <person name="Turner A.D."/>
            <person name="Tarbin J."/>
            <person name="Lloyd A.S."/>
            <person name="Chaitezvi C."/>
            <person name="Ellis R.J."/>
            <person name="Roberts H.C."/>
            <person name="Dastjerdi A."/>
            <person name="Nunez A."/>
            <person name="Van Vliet A.H."/>
            <person name="Steinbach F."/>
        </authorList>
    </citation>
    <scope>NUCLEOTIDE SEQUENCE [LARGE SCALE GENOMIC DNA]</scope>
    <source>
        <strain evidence="6 7">VF20HR</strain>
    </source>
</reference>
<evidence type="ECO:0000256" key="2">
    <source>
        <dbReference type="ARBA" id="ARBA00022596"/>
    </source>
</evidence>
<dbReference type="HAMAP" id="MF_00213">
    <property type="entry name" value="HypA_HybF"/>
    <property type="match status" value="1"/>
</dbReference>
<dbReference type="PANTHER" id="PTHR34535">
    <property type="entry name" value="HYDROGENASE MATURATION FACTOR HYPA"/>
    <property type="match status" value="1"/>
</dbReference>
<protein>
    <recommendedName>
        <fullName evidence="5">Hydrogenase maturation factor HypA</fullName>
    </recommendedName>
</protein>
<dbReference type="NCBIfam" id="NF009046">
    <property type="entry name" value="PRK12380.1"/>
    <property type="match status" value="1"/>
</dbReference>
<dbReference type="NCBIfam" id="TIGR00100">
    <property type="entry name" value="hypA"/>
    <property type="match status" value="1"/>
</dbReference>
<sequence>MHEMSLCESIMRIIEKEGTRNQISQITDLWLELGTFSCVEKSSLQFCFEIMCRGTIAENCRLHIIDVPVEAWCWQCKKNVEMKIGHAYCPNCGNPQLQIQHGNVLRIKEMAVK</sequence>
<gene>
    <name evidence="5 6" type="primary">hypA</name>
    <name evidence="6" type="ORF">O7M46_07535</name>
</gene>
<dbReference type="EMBL" id="JAQAHH010000006">
    <property type="protein sequence ID" value="MDP9500809.1"/>
    <property type="molecule type" value="Genomic_DNA"/>
</dbReference>
<keyword evidence="4 5" id="KW-0862">Zinc</keyword>
<feature type="binding site" evidence="5">
    <location>
        <position position="2"/>
    </location>
    <ligand>
        <name>Ni(2+)</name>
        <dbReference type="ChEBI" id="CHEBI:49786"/>
    </ligand>
</feature>
<dbReference type="Gene3D" id="3.30.2320.80">
    <property type="match status" value="1"/>
</dbReference>
<keyword evidence="3 5" id="KW-0479">Metal-binding</keyword>
<feature type="binding site" evidence="5">
    <location>
        <position position="73"/>
    </location>
    <ligand>
        <name>Zn(2+)</name>
        <dbReference type="ChEBI" id="CHEBI:29105"/>
    </ligand>
</feature>
<accession>A0ABT9KFH5</accession>
<keyword evidence="2 5" id="KW-0533">Nickel</keyword>
<comment type="similarity">
    <text evidence="1 5">Belongs to the HypA/HybF family.</text>
</comment>
<dbReference type="PANTHER" id="PTHR34535:SF3">
    <property type="entry name" value="HYDROGENASE MATURATION FACTOR HYPA"/>
    <property type="match status" value="1"/>
</dbReference>
<feature type="binding site" evidence="5">
    <location>
        <position position="92"/>
    </location>
    <ligand>
        <name>Zn(2+)</name>
        <dbReference type="ChEBI" id="CHEBI:29105"/>
    </ligand>
</feature>
<dbReference type="PROSITE" id="PS01249">
    <property type="entry name" value="HYPA"/>
    <property type="match status" value="1"/>
</dbReference>
<name>A0ABT9KFH5_9PAST</name>
<dbReference type="Proteomes" id="UP001224083">
    <property type="component" value="Unassembled WGS sequence"/>
</dbReference>
<evidence type="ECO:0000256" key="5">
    <source>
        <dbReference type="HAMAP-Rule" id="MF_00213"/>
    </source>
</evidence>
<comment type="function">
    <text evidence="5">Involved in the maturation of [NiFe] hydrogenases. Required for nickel insertion into the metal center of the hydrogenase.</text>
</comment>
<comment type="caution">
    <text evidence="6">The sequence shown here is derived from an EMBL/GenBank/DDBJ whole genome shotgun (WGS) entry which is preliminary data.</text>
</comment>
<feature type="binding site" evidence="5">
    <location>
        <position position="89"/>
    </location>
    <ligand>
        <name>Zn(2+)</name>
        <dbReference type="ChEBI" id="CHEBI:29105"/>
    </ligand>
</feature>
<evidence type="ECO:0000256" key="4">
    <source>
        <dbReference type="ARBA" id="ARBA00022833"/>
    </source>
</evidence>
<feature type="binding site" evidence="5">
    <location>
        <position position="76"/>
    </location>
    <ligand>
        <name>Zn(2+)</name>
        <dbReference type="ChEBI" id="CHEBI:29105"/>
    </ligand>
</feature>
<evidence type="ECO:0000256" key="1">
    <source>
        <dbReference type="ARBA" id="ARBA00010748"/>
    </source>
</evidence>
<dbReference type="InterPro" id="IPR020538">
    <property type="entry name" value="Hydgase_Ni_incorp_HypA/HybF_CS"/>
</dbReference>
<evidence type="ECO:0000256" key="3">
    <source>
        <dbReference type="ARBA" id="ARBA00022723"/>
    </source>
</evidence>
<evidence type="ECO:0000313" key="6">
    <source>
        <dbReference type="EMBL" id="MDP9500809.1"/>
    </source>
</evidence>
<dbReference type="InterPro" id="IPR000688">
    <property type="entry name" value="HypA/HybF"/>
</dbReference>
<keyword evidence="7" id="KW-1185">Reference proteome</keyword>